<keyword evidence="2" id="KW-0808">Transferase</keyword>
<comment type="caution">
    <text evidence="6">The sequence shown here is derived from an EMBL/GenBank/DDBJ whole genome shotgun (WGS) entry which is preliminary data.</text>
</comment>
<evidence type="ECO:0000313" key="7">
    <source>
        <dbReference type="Proteomes" id="UP001603857"/>
    </source>
</evidence>
<dbReference type="GO" id="GO:0004674">
    <property type="term" value="F:protein serine/threonine kinase activity"/>
    <property type="evidence" value="ECO:0007669"/>
    <property type="project" value="UniProtKB-KW"/>
</dbReference>
<keyword evidence="1" id="KW-0723">Serine/threonine-protein kinase</keyword>
<evidence type="ECO:0000256" key="2">
    <source>
        <dbReference type="ARBA" id="ARBA00022679"/>
    </source>
</evidence>
<evidence type="ECO:0000256" key="1">
    <source>
        <dbReference type="ARBA" id="ARBA00022527"/>
    </source>
</evidence>
<dbReference type="Proteomes" id="UP001603857">
    <property type="component" value="Unassembled WGS sequence"/>
</dbReference>
<dbReference type="GO" id="GO:0005524">
    <property type="term" value="F:ATP binding"/>
    <property type="evidence" value="ECO:0007669"/>
    <property type="project" value="UniProtKB-KW"/>
</dbReference>
<gene>
    <name evidence="6" type="ORF">Fmac_014474</name>
</gene>
<reference evidence="6 7" key="1">
    <citation type="submission" date="2024-08" db="EMBL/GenBank/DDBJ databases">
        <title>Insights into the chromosomal genome structure of Flemingia macrophylla.</title>
        <authorList>
            <person name="Ding Y."/>
            <person name="Zhao Y."/>
            <person name="Bi W."/>
            <person name="Wu M."/>
            <person name="Zhao G."/>
            <person name="Gong Y."/>
            <person name="Li W."/>
            <person name="Zhang P."/>
        </authorList>
    </citation>
    <scope>NUCLEOTIDE SEQUENCE [LARGE SCALE GENOMIC DNA]</scope>
    <source>
        <strain evidence="6">DYQJB</strain>
        <tissue evidence="6">Leaf</tissue>
    </source>
</reference>
<dbReference type="PANTHER" id="PTHR27002">
    <property type="entry name" value="RECEPTOR-LIKE SERINE/THREONINE-PROTEIN KINASE SD1-8"/>
    <property type="match status" value="1"/>
</dbReference>
<sequence>MDMTLDGTDSPAEVLRYIHIGLLCIQDQARDRPTMLEVVIFLSNETSYLPPPKEPGFYIVGDMGEIEQHNSYSIIEATNSLISGCV</sequence>
<keyword evidence="5" id="KW-0067">ATP-binding</keyword>
<dbReference type="AlphaFoldDB" id="A0ABD1MBU6"/>
<keyword evidence="4" id="KW-0418">Kinase</keyword>
<dbReference type="EMBL" id="JBGMDY010000005">
    <property type="protein sequence ID" value="KAL2333261.1"/>
    <property type="molecule type" value="Genomic_DNA"/>
</dbReference>
<keyword evidence="7" id="KW-1185">Reference proteome</keyword>
<dbReference type="PANTHER" id="PTHR27002:SF926">
    <property type="entry name" value="OS07G0535800 PROTEIN"/>
    <property type="match status" value="1"/>
</dbReference>
<evidence type="ECO:0008006" key="8">
    <source>
        <dbReference type="Google" id="ProtNLM"/>
    </source>
</evidence>
<evidence type="ECO:0000256" key="3">
    <source>
        <dbReference type="ARBA" id="ARBA00022741"/>
    </source>
</evidence>
<keyword evidence="3" id="KW-0547">Nucleotide-binding</keyword>
<evidence type="ECO:0000256" key="5">
    <source>
        <dbReference type="ARBA" id="ARBA00022840"/>
    </source>
</evidence>
<protein>
    <recommendedName>
        <fullName evidence="8">S-locus receptor kinase C-terminal domain-containing protein</fullName>
    </recommendedName>
</protein>
<proteinExistence type="predicted"/>
<organism evidence="6 7">
    <name type="scientific">Flemingia macrophylla</name>
    <dbReference type="NCBI Taxonomy" id="520843"/>
    <lineage>
        <taxon>Eukaryota</taxon>
        <taxon>Viridiplantae</taxon>
        <taxon>Streptophyta</taxon>
        <taxon>Embryophyta</taxon>
        <taxon>Tracheophyta</taxon>
        <taxon>Spermatophyta</taxon>
        <taxon>Magnoliopsida</taxon>
        <taxon>eudicotyledons</taxon>
        <taxon>Gunneridae</taxon>
        <taxon>Pentapetalae</taxon>
        <taxon>rosids</taxon>
        <taxon>fabids</taxon>
        <taxon>Fabales</taxon>
        <taxon>Fabaceae</taxon>
        <taxon>Papilionoideae</taxon>
        <taxon>50 kb inversion clade</taxon>
        <taxon>NPAAA clade</taxon>
        <taxon>indigoferoid/millettioid clade</taxon>
        <taxon>Phaseoleae</taxon>
        <taxon>Flemingia</taxon>
    </lineage>
</organism>
<evidence type="ECO:0000256" key="4">
    <source>
        <dbReference type="ARBA" id="ARBA00022777"/>
    </source>
</evidence>
<accession>A0ABD1MBU6</accession>
<evidence type="ECO:0000313" key="6">
    <source>
        <dbReference type="EMBL" id="KAL2333261.1"/>
    </source>
</evidence>
<name>A0ABD1MBU6_9FABA</name>